<dbReference type="Gene3D" id="1.20.1440.120">
    <property type="entry name" value="Recombination protein O, C-terminal domain"/>
    <property type="match status" value="1"/>
</dbReference>
<dbReference type="Pfam" id="PF02565">
    <property type="entry name" value="RecO_C"/>
    <property type="match status" value="1"/>
</dbReference>
<evidence type="ECO:0000256" key="5">
    <source>
        <dbReference type="ARBA" id="ARBA00023204"/>
    </source>
</evidence>
<protein>
    <recommendedName>
        <fullName evidence="2 7">DNA repair protein RecO</fullName>
    </recommendedName>
    <alternativeName>
        <fullName evidence="6 7">Recombination protein O</fullName>
    </alternativeName>
</protein>
<dbReference type="PANTHER" id="PTHR33991:SF1">
    <property type="entry name" value="DNA REPAIR PROTEIN RECO"/>
    <property type="match status" value="1"/>
</dbReference>
<evidence type="ECO:0000256" key="4">
    <source>
        <dbReference type="ARBA" id="ARBA00023172"/>
    </source>
</evidence>
<keyword evidence="5 7" id="KW-0234">DNA repair</keyword>
<reference evidence="9 10" key="1">
    <citation type="journal article" date="2016" name="Nat. Commun.">
        <title>Thousands of microbial genomes shed light on interconnected biogeochemical processes in an aquifer system.</title>
        <authorList>
            <person name="Anantharaman K."/>
            <person name="Brown C.T."/>
            <person name="Hug L.A."/>
            <person name="Sharon I."/>
            <person name="Castelle C.J."/>
            <person name="Probst A.J."/>
            <person name="Thomas B.C."/>
            <person name="Singh A."/>
            <person name="Wilkins M.J."/>
            <person name="Karaoz U."/>
            <person name="Brodie E.L."/>
            <person name="Williams K.H."/>
            <person name="Hubbard S.S."/>
            <person name="Banfield J.F."/>
        </authorList>
    </citation>
    <scope>NUCLEOTIDE SEQUENCE [LARGE SCALE GENOMIC DNA]</scope>
</reference>
<dbReference type="GO" id="GO:0006310">
    <property type="term" value="P:DNA recombination"/>
    <property type="evidence" value="ECO:0007669"/>
    <property type="project" value="UniProtKB-UniRule"/>
</dbReference>
<dbReference type="SUPFAM" id="SSF57863">
    <property type="entry name" value="ArfGap/RecO-like zinc finger"/>
    <property type="match status" value="1"/>
</dbReference>
<dbReference type="SUPFAM" id="SSF50249">
    <property type="entry name" value="Nucleic acid-binding proteins"/>
    <property type="match status" value="1"/>
</dbReference>
<evidence type="ECO:0000313" key="10">
    <source>
        <dbReference type="Proteomes" id="UP000176778"/>
    </source>
</evidence>
<dbReference type="GO" id="GO:0006302">
    <property type="term" value="P:double-strand break repair"/>
    <property type="evidence" value="ECO:0007669"/>
    <property type="project" value="TreeGrafter"/>
</dbReference>
<gene>
    <name evidence="7" type="primary">recO</name>
    <name evidence="9" type="ORF">A2Y68_00020</name>
</gene>
<dbReference type="GO" id="GO:0043590">
    <property type="term" value="C:bacterial nucleoid"/>
    <property type="evidence" value="ECO:0007669"/>
    <property type="project" value="TreeGrafter"/>
</dbReference>
<dbReference type="EMBL" id="MGFR01000005">
    <property type="protein sequence ID" value="OGM09344.1"/>
    <property type="molecule type" value="Genomic_DNA"/>
</dbReference>
<dbReference type="InterPro" id="IPR022572">
    <property type="entry name" value="DNA_rep/recomb_RecO_N"/>
</dbReference>
<dbReference type="InterPro" id="IPR037278">
    <property type="entry name" value="ARFGAP/RecO"/>
</dbReference>
<name>A0A1F7X2L9_9BACT</name>
<dbReference type="Pfam" id="PF11967">
    <property type="entry name" value="RecO_N"/>
    <property type="match status" value="1"/>
</dbReference>
<dbReference type="PANTHER" id="PTHR33991">
    <property type="entry name" value="DNA REPAIR PROTEIN RECO"/>
    <property type="match status" value="1"/>
</dbReference>
<dbReference type="InterPro" id="IPR042242">
    <property type="entry name" value="RecO_C"/>
</dbReference>
<dbReference type="NCBIfam" id="TIGR00613">
    <property type="entry name" value="reco"/>
    <property type="match status" value="1"/>
</dbReference>
<dbReference type="InterPro" id="IPR012340">
    <property type="entry name" value="NA-bd_OB-fold"/>
</dbReference>
<dbReference type="HAMAP" id="MF_00201">
    <property type="entry name" value="RecO"/>
    <property type="match status" value="1"/>
</dbReference>
<keyword evidence="4 7" id="KW-0233">DNA recombination</keyword>
<accession>A0A1F7X2L9</accession>
<evidence type="ECO:0000256" key="3">
    <source>
        <dbReference type="ARBA" id="ARBA00022763"/>
    </source>
</evidence>
<dbReference type="Proteomes" id="UP000176778">
    <property type="component" value="Unassembled WGS sequence"/>
</dbReference>
<proteinExistence type="inferred from homology"/>
<comment type="function">
    <text evidence="7">Involved in DNA repair and RecF pathway recombination.</text>
</comment>
<sequence length="181" mass="20841">MKPKTFSDEGIVLARRNYSEADRILSVLSKNHGRLALIAKGVRKPSSKKRGHIEVFSKIRFQAVRGRGLDLITEAESLDNFPEVRKNLKKVALAYYFMEVVGRTTHENEKHIELYELLTNYLESLKSEVKLRSLRNEFVVEILITLGFWPKGKILLNPDAKLEEVTERKINSFRVGKKLTS</sequence>
<evidence type="ECO:0000313" key="9">
    <source>
        <dbReference type="EMBL" id="OGM09344.1"/>
    </source>
</evidence>
<evidence type="ECO:0000259" key="8">
    <source>
        <dbReference type="Pfam" id="PF11967"/>
    </source>
</evidence>
<organism evidence="9 10">
    <name type="scientific">Candidatus Woesebacteria bacterium RBG_13_46_13</name>
    <dbReference type="NCBI Taxonomy" id="1802479"/>
    <lineage>
        <taxon>Bacteria</taxon>
        <taxon>Candidatus Woeseibacteriota</taxon>
    </lineage>
</organism>
<comment type="similarity">
    <text evidence="1 7">Belongs to the RecO family.</text>
</comment>
<evidence type="ECO:0000256" key="2">
    <source>
        <dbReference type="ARBA" id="ARBA00021310"/>
    </source>
</evidence>
<dbReference type="AlphaFoldDB" id="A0A1F7X2L9"/>
<feature type="domain" description="DNA replication/recombination mediator RecO N-terminal" evidence="8">
    <location>
        <begin position="5"/>
        <end position="81"/>
    </location>
</feature>
<evidence type="ECO:0000256" key="7">
    <source>
        <dbReference type="HAMAP-Rule" id="MF_00201"/>
    </source>
</evidence>
<dbReference type="InterPro" id="IPR003717">
    <property type="entry name" value="RecO"/>
</dbReference>
<dbReference type="Gene3D" id="2.40.50.140">
    <property type="entry name" value="Nucleic acid-binding proteins"/>
    <property type="match status" value="1"/>
</dbReference>
<evidence type="ECO:0000256" key="1">
    <source>
        <dbReference type="ARBA" id="ARBA00007452"/>
    </source>
</evidence>
<keyword evidence="3 7" id="KW-0227">DNA damage</keyword>
<comment type="caution">
    <text evidence="9">The sequence shown here is derived from an EMBL/GenBank/DDBJ whole genome shotgun (WGS) entry which is preliminary data.</text>
</comment>
<dbReference type="STRING" id="1802479.A2Y68_00020"/>
<evidence type="ECO:0000256" key="6">
    <source>
        <dbReference type="ARBA" id="ARBA00033409"/>
    </source>
</evidence>